<proteinExistence type="predicted"/>
<gene>
    <name evidence="2" type="ORF">EDC27_1727</name>
</gene>
<feature type="transmembrane region" description="Helical" evidence="1">
    <location>
        <begin position="12"/>
        <end position="29"/>
    </location>
</feature>
<dbReference type="RefSeq" id="WP_123290224.1">
    <property type="nucleotide sequence ID" value="NZ_RJVA01000012.1"/>
</dbReference>
<evidence type="ECO:0000313" key="3">
    <source>
        <dbReference type="Proteomes" id="UP000276223"/>
    </source>
</evidence>
<keyword evidence="1" id="KW-0472">Membrane</keyword>
<evidence type="ECO:0000256" key="1">
    <source>
        <dbReference type="SAM" id="Phobius"/>
    </source>
</evidence>
<name>A0A3N1ULF2_9BACT</name>
<dbReference type="Proteomes" id="UP000276223">
    <property type="component" value="Unassembled WGS sequence"/>
</dbReference>
<comment type="caution">
    <text evidence="2">The sequence shown here is derived from an EMBL/GenBank/DDBJ whole genome shotgun (WGS) entry which is preliminary data.</text>
</comment>
<keyword evidence="3" id="KW-1185">Reference proteome</keyword>
<keyword evidence="1" id="KW-1133">Transmembrane helix</keyword>
<accession>A0A3N1ULF2</accession>
<protein>
    <submittedName>
        <fullName evidence="2">Uncharacterized protein</fullName>
    </submittedName>
</protein>
<sequence>MIKQYVTEFPYVAGIAGMVLGYLAGRYHGKQILKYYKKKIEDLKTGISYYVLDEDDGEV</sequence>
<dbReference type="EMBL" id="RJVA01000012">
    <property type="protein sequence ID" value="ROQ92055.1"/>
    <property type="molecule type" value="Genomic_DNA"/>
</dbReference>
<keyword evidence="1" id="KW-0812">Transmembrane</keyword>
<reference evidence="2 3" key="1">
    <citation type="submission" date="2018-11" db="EMBL/GenBank/DDBJ databases">
        <title>Genomic Encyclopedia of Type Strains, Phase IV (KMG-IV): sequencing the most valuable type-strain genomes for metagenomic binning, comparative biology and taxonomic classification.</title>
        <authorList>
            <person name="Goeker M."/>
        </authorList>
    </citation>
    <scope>NUCLEOTIDE SEQUENCE [LARGE SCALE GENOMIC DNA]</scope>
    <source>
        <strain evidence="2 3">DSM 22027</strain>
    </source>
</reference>
<dbReference type="AlphaFoldDB" id="A0A3N1ULF2"/>
<evidence type="ECO:0000313" key="2">
    <source>
        <dbReference type="EMBL" id="ROQ92055.1"/>
    </source>
</evidence>
<organism evidence="2 3">
    <name type="scientific">Desulfosoma caldarium</name>
    <dbReference type="NCBI Taxonomy" id="610254"/>
    <lineage>
        <taxon>Bacteria</taxon>
        <taxon>Pseudomonadati</taxon>
        <taxon>Thermodesulfobacteriota</taxon>
        <taxon>Syntrophobacteria</taxon>
        <taxon>Syntrophobacterales</taxon>
        <taxon>Syntrophobacteraceae</taxon>
        <taxon>Desulfosoma</taxon>
    </lineage>
</organism>